<dbReference type="GO" id="GO:0000976">
    <property type="term" value="F:transcription cis-regulatory region binding"/>
    <property type="evidence" value="ECO:0007669"/>
    <property type="project" value="TreeGrafter"/>
</dbReference>
<dbReference type="InterPro" id="IPR015495">
    <property type="entry name" value="Myb_TF_plants"/>
</dbReference>
<comment type="subcellular location">
    <subcellularLocation>
        <location evidence="1">Nucleus</location>
    </subcellularLocation>
</comment>
<keyword evidence="3" id="KW-0539">Nucleus</keyword>
<dbReference type="SMART" id="SM00717">
    <property type="entry name" value="SANT"/>
    <property type="match status" value="1"/>
</dbReference>
<dbReference type="GO" id="GO:0005634">
    <property type="term" value="C:nucleus"/>
    <property type="evidence" value="ECO:0007669"/>
    <property type="project" value="UniProtKB-SubCell"/>
</dbReference>
<evidence type="ECO:0000313" key="7">
    <source>
        <dbReference type="Proteomes" id="UP000237347"/>
    </source>
</evidence>
<evidence type="ECO:0000256" key="1">
    <source>
        <dbReference type="ARBA" id="ARBA00004123"/>
    </source>
</evidence>
<accession>A0AAW0LH82</accession>
<sequence length="217" mass="25217">MGRRPCYAKGLKRCGKSCRLRWLYHLKPGTKRGNNTEDEEEIIIKLHKLIGNRWSLIAGRIPGRTDNEIKNYWNTILSKWVQVDDKIHEQGSKPVAHQVIQTKAVRCTKVIIPWNLDNNQMFLVGIVNKPNPSAQQENNFSDILKDLDINDLSRSDVLNLDSHQNKTINAYENFDLSISRHETIFEDSMDKDKPENWRDIDTLATFLNSEDEWISSK</sequence>
<name>A0AAW0LH82_QUESU</name>
<dbReference type="GO" id="GO:0006355">
    <property type="term" value="P:regulation of DNA-templated transcription"/>
    <property type="evidence" value="ECO:0007669"/>
    <property type="project" value="TreeGrafter"/>
</dbReference>
<dbReference type="EMBL" id="PKMF04000094">
    <property type="protein sequence ID" value="KAK7850895.1"/>
    <property type="molecule type" value="Genomic_DNA"/>
</dbReference>
<dbReference type="AlphaFoldDB" id="A0AAW0LH82"/>
<evidence type="ECO:0000259" key="5">
    <source>
        <dbReference type="PROSITE" id="PS51294"/>
    </source>
</evidence>
<evidence type="ECO:0000256" key="2">
    <source>
        <dbReference type="ARBA" id="ARBA00023125"/>
    </source>
</evidence>
<protein>
    <submittedName>
        <fullName evidence="6">Transcription factor tt2</fullName>
    </submittedName>
</protein>
<dbReference type="Gene3D" id="1.10.10.60">
    <property type="entry name" value="Homeodomain-like"/>
    <property type="match status" value="1"/>
</dbReference>
<evidence type="ECO:0000259" key="4">
    <source>
        <dbReference type="PROSITE" id="PS50090"/>
    </source>
</evidence>
<evidence type="ECO:0000256" key="3">
    <source>
        <dbReference type="ARBA" id="ARBA00023242"/>
    </source>
</evidence>
<dbReference type="InterPro" id="IPR001005">
    <property type="entry name" value="SANT/Myb"/>
</dbReference>
<proteinExistence type="predicted"/>
<dbReference type="GO" id="GO:0030154">
    <property type="term" value="P:cell differentiation"/>
    <property type="evidence" value="ECO:0007669"/>
    <property type="project" value="TreeGrafter"/>
</dbReference>
<dbReference type="PANTHER" id="PTHR47998:SF74">
    <property type="entry name" value="TRANSCRIPTION FACTOR TT2"/>
    <property type="match status" value="1"/>
</dbReference>
<dbReference type="Proteomes" id="UP000237347">
    <property type="component" value="Unassembled WGS sequence"/>
</dbReference>
<dbReference type="InterPro" id="IPR009057">
    <property type="entry name" value="Homeodomain-like_sf"/>
</dbReference>
<evidence type="ECO:0000313" key="6">
    <source>
        <dbReference type="EMBL" id="KAK7850895.1"/>
    </source>
</evidence>
<dbReference type="SUPFAM" id="SSF46689">
    <property type="entry name" value="Homeodomain-like"/>
    <property type="match status" value="1"/>
</dbReference>
<comment type="caution">
    <text evidence="6">The sequence shown here is derived from an EMBL/GenBank/DDBJ whole genome shotgun (WGS) entry which is preliminary data.</text>
</comment>
<gene>
    <name evidence="6" type="primary">TT2_2</name>
    <name evidence="6" type="ORF">CFP56_043483</name>
</gene>
<organism evidence="6 7">
    <name type="scientific">Quercus suber</name>
    <name type="common">Cork oak</name>
    <dbReference type="NCBI Taxonomy" id="58331"/>
    <lineage>
        <taxon>Eukaryota</taxon>
        <taxon>Viridiplantae</taxon>
        <taxon>Streptophyta</taxon>
        <taxon>Embryophyta</taxon>
        <taxon>Tracheophyta</taxon>
        <taxon>Spermatophyta</taxon>
        <taxon>Magnoliopsida</taxon>
        <taxon>eudicotyledons</taxon>
        <taxon>Gunneridae</taxon>
        <taxon>Pentapetalae</taxon>
        <taxon>rosids</taxon>
        <taxon>fabids</taxon>
        <taxon>Fagales</taxon>
        <taxon>Fagaceae</taxon>
        <taxon>Quercus</taxon>
    </lineage>
</organism>
<dbReference type="InterPro" id="IPR017930">
    <property type="entry name" value="Myb_dom"/>
</dbReference>
<dbReference type="PANTHER" id="PTHR47998">
    <property type="entry name" value="TRANSCRIPTION FACTOR MYB51-LIKE ISOFORM X1"/>
    <property type="match status" value="1"/>
</dbReference>
<feature type="domain" description="Myb-like" evidence="4">
    <location>
        <begin position="27"/>
        <end position="77"/>
    </location>
</feature>
<keyword evidence="2" id="KW-0238">DNA-binding</keyword>
<dbReference type="PROSITE" id="PS51294">
    <property type="entry name" value="HTH_MYB"/>
    <property type="match status" value="1"/>
</dbReference>
<dbReference type="Pfam" id="PF00249">
    <property type="entry name" value="Myb_DNA-binding"/>
    <property type="match status" value="1"/>
</dbReference>
<keyword evidence="7" id="KW-1185">Reference proteome</keyword>
<dbReference type="PROSITE" id="PS50090">
    <property type="entry name" value="MYB_LIKE"/>
    <property type="match status" value="1"/>
</dbReference>
<reference evidence="6 7" key="1">
    <citation type="journal article" date="2018" name="Sci. Data">
        <title>The draft genome sequence of cork oak.</title>
        <authorList>
            <person name="Ramos A.M."/>
            <person name="Usie A."/>
            <person name="Barbosa P."/>
            <person name="Barros P.M."/>
            <person name="Capote T."/>
            <person name="Chaves I."/>
            <person name="Simoes F."/>
            <person name="Abreu I."/>
            <person name="Carrasquinho I."/>
            <person name="Faro C."/>
            <person name="Guimaraes J.B."/>
            <person name="Mendonca D."/>
            <person name="Nobrega F."/>
            <person name="Rodrigues L."/>
            <person name="Saibo N.J.M."/>
            <person name="Varela M.C."/>
            <person name="Egas C."/>
            <person name="Matos J."/>
            <person name="Miguel C.M."/>
            <person name="Oliveira M.M."/>
            <person name="Ricardo C.P."/>
            <person name="Goncalves S."/>
        </authorList>
    </citation>
    <scope>NUCLEOTIDE SEQUENCE [LARGE SCALE GENOMIC DNA]</scope>
    <source>
        <strain evidence="7">cv. HL8</strain>
    </source>
</reference>
<feature type="domain" description="HTH myb-type" evidence="5">
    <location>
        <begin position="27"/>
        <end position="81"/>
    </location>
</feature>
<dbReference type="CDD" id="cd00167">
    <property type="entry name" value="SANT"/>
    <property type="match status" value="1"/>
</dbReference>